<dbReference type="Gene3D" id="2.40.50.500">
    <property type="entry name" value="NigD-like N-terminal OB domain"/>
    <property type="match status" value="1"/>
</dbReference>
<reference evidence="3" key="1">
    <citation type="submission" date="2019-03" db="EMBL/GenBank/DDBJ databases">
        <title>Single cell metagenomics reveals metabolic interactions within the superorganism composed of flagellate Streblomastix strix and complex community of Bacteroidetes bacteria on its surface.</title>
        <authorList>
            <person name="Treitli S.C."/>
            <person name="Kolisko M."/>
            <person name="Husnik F."/>
            <person name="Keeling P."/>
            <person name="Hampl V."/>
        </authorList>
    </citation>
    <scope>NUCLEOTIDE SEQUENCE</scope>
    <source>
        <strain evidence="3">STM</strain>
    </source>
</reference>
<sequence>MKSFKFLPVISAMLFAFSMQSCLGDLDDDNTVICPPDTSLAIATVKVIDNDDYYFGLDDGNTMYPADKSHVPNYTAKDGQRALVYFNLTDKTAEDYDYNIRVLNIEDVLTKNIIPLTEETTDSIGDDKINVLSIRLTKEYLTIQFQFLGSNNPKKLHMLNLVQNLTTNEHEEGEYLNLEFRHNAYDDAPMRLGENYISFKLGDTLLAEKKGVKVRIHTIYNGVIYKYVNFYQEE</sequence>
<feature type="domain" description="NigD-like N-terminal OB" evidence="1">
    <location>
        <begin position="42"/>
        <end position="108"/>
    </location>
</feature>
<name>A0A5J4QGA8_9ZZZZ</name>
<dbReference type="EMBL" id="SNRY01003538">
    <property type="protein sequence ID" value="KAA6320605.1"/>
    <property type="molecule type" value="Genomic_DNA"/>
</dbReference>
<dbReference type="InterPro" id="IPR024299">
    <property type="entry name" value="NigD-like_OB_dom"/>
</dbReference>
<dbReference type="Gene3D" id="2.60.40.2370">
    <property type="entry name" value="NigD-like, C-terminal beta sandwich domain"/>
    <property type="match status" value="1"/>
</dbReference>
<dbReference type="AlphaFoldDB" id="A0A5J4QGA8"/>
<feature type="domain" description="NigD-like C-terminal" evidence="2">
    <location>
        <begin position="112"/>
        <end position="223"/>
    </location>
</feature>
<dbReference type="Pfam" id="PF12667">
    <property type="entry name" value="NigD_N"/>
    <property type="match status" value="1"/>
</dbReference>
<dbReference type="PROSITE" id="PS51257">
    <property type="entry name" value="PROKAR_LIPOPROTEIN"/>
    <property type="match status" value="1"/>
</dbReference>
<evidence type="ECO:0008006" key="4">
    <source>
        <dbReference type="Google" id="ProtNLM"/>
    </source>
</evidence>
<comment type="caution">
    <text evidence="3">The sequence shown here is derived from an EMBL/GenBank/DDBJ whole genome shotgun (WGS) entry which is preliminary data.</text>
</comment>
<dbReference type="InterPro" id="IPR038179">
    <property type="entry name" value="NigD-like_N_sf"/>
</dbReference>
<organism evidence="3">
    <name type="scientific">termite gut metagenome</name>
    <dbReference type="NCBI Taxonomy" id="433724"/>
    <lineage>
        <taxon>unclassified sequences</taxon>
        <taxon>metagenomes</taxon>
        <taxon>organismal metagenomes</taxon>
    </lineage>
</organism>
<evidence type="ECO:0000313" key="3">
    <source>
        <dbReference type="EMBL" id="KAA6320605.1"/>
    </source>
</evidence>
<protein>
    <recommendedName>
        <fullName evidence="4">NigD-like C-terminal beta sandwich domain-containing protein</fullName>
    </recommendedName>
</protein>
<dbReference type="Pfam" id="PF17415">
    <property type="entry name" value="NigD_C"/>
    <property type="match status" value="1"/>
</dbReference>
<evidence type="ECO:0000259" key="1">
    <source>
        <dbReference type="Pfam" id="PF12667"/>
    </source>
</evidence>
<gene>
    <name evidence="3" type="ORF">EZS27_029643</name>
</gene>
<proteinExistence type="predicted"/>
<dbReference type="InterPro" id="IPR035376">
    <property type="entry name" value="NigD_C"/>
</dbReference>
<dbReference type="InterPro" id="IPR038143">
    <property type="entry name" value="NigD-like_C_dom_sf"/>
</dbReference>
<accession>A0A5J4QGA8</accession>
<evidence type="ECO:0000259" key="2">
    <source>
        <dbReference type="Pfam" id="PF17415"/>
    </source>
</evidence>